<dbReference type="AlphaFoldDB" id="A0A8K0HCB3"/>
<dbReference type="Proteomes" id="UP000796880">
    <property type="component" value="Unassembled WGS sequence"/>
</dbReference>
<sequence length="458" mass="51179">MERHDSIDSKFEVNFTRKYTVKATNHPLSNPNVLALSNLDLLSGRFPVTYFYFYRNNIIPLNIPNDFKPIAESLKISLATTLSYYYPFAGRIVQNPDTSEPEIICDNSGALFVEANANIPLKALNFYNLDNFLRGKLVTIDPDFGLQIQLTYYTCGGISITFTFDHALGDASSFGKFLVCWSEIAQNKPISCIPCHGRRTKLCARSPPTYHPSLDENFAKCTMEEIMNIPTPKILLKRLYFIDESSINWLQTLACVDGKKRTKIEAFSAYIWKTMVKAIGEKHATCKMGWLVDGRGRMYKEDENSMSNYIGNVLSVAFCEASMEDLKQGSVPEIANKVHKAISQVANEDHFMDLIDWIECHRPGLVLSKVVLGQDGPALVLSSSRRFPVGELDFGFGSPVLGTVGSTVERLGVAYMNQRPSACGDGSWTVSAILWPELASALESDSIFQPMTVNHLRL</sequence>
<dbReference type="GO" id="GO:0016747">
    <property type="term" value="F:acyltransferase activity, transferring groups other than amino-acyl groups"/>
    <property type="evidence" value="ECO:0007669"/>
    <property type="project" value="TreeGrafter"/>
</dbReference>
<comment type="caution">
    <text evidence="2">The sequence shown here is derived from an EMBL/GenBank/DDBJ whole genome shotgun (WGS) entry which is preliminary data.</text>
</comment>
<dbReference type="Gene3D" id="3.30.559.10">
    <property type="entry name" value="Chloramphenicol acetyltransferase-like domain"/>
    <property type="match status" value="2"/>
</dbReference>
<reference evidence="2" key="1">
    <citation type="submission" date="2020-03" db="EMBL/GenBank/DDBJ databases">
        <title>A high-quality chromosome-level genome assembly of a woody plant with both climbing and erect habits, Rhamnella rubrinervis.</title>
        <authorList>
            <person name="Lu Z."/>
            <person name="Yang Y."/>
            <person name="Zhu X."/>
            <person name="Sun Y."/>
        </authorList>
    </citation>
    <scope>NUCLEOTIDE SEQUENCE</scope>
    <source>
        <strain evidence="2">BYM</strain>
        <tissue evidence="2">Leaf</tissue>
    </source>
</reference>
<name>A0A8K0HCB3_9ROSA</name>
<evidence type="ECO:0000256" key="1">
    <source>
        <dbReference type="ARBA" id="ARBA00009861"/>
    </source>
</evidence>
<dbReference type="PANTHER" id="PTHR31642:SF160">
    <property type="entry name" value="HXXXD-TYPE ACYL-TRANSFERASE FAMILY PROTEIN"/>
    <property type="match status" value="1"/>
</dbReference>
<dbReference type="Pfam" id="PF02458">
    <property type="entry name" value="Transferase"/>
    <property type="match status" value="1"/>
</dbReference>
<accession>A0A8K0HCB3</accession>
<dbReference type="PANTHER" id="PTHR31642">
    <property type="entry name" value="TRICHOTHECENE 3-O-ACETYLTRANSFERASE"/>
    <property type="match status" value="1"/>
</dbReference>
<protein>
    <submittedName>
        <fullName evidence="2">Uncharacterized protein</fullName>
    </submittedName>
</protein>
<proteinExistence type="inferred from homology"/>
<evidence type="ECO:0000313" key="3">
    <source>
        <dbReference type="Proteomes" id="UP000796880"/>
    </source>
</evidence>
<comment type="similarity">
    <text evidence="1">Belongs to the plant acyltransferase family.</text>
</comment>
<dbReference type="InterPro" id="IPR050317">
    <property type="entry name" value="Plant_Fungal_Acyltransferase"/>
</dbReference>
<dbReference type="EMBL" id="VOIH02000004">
    <property type="protein sequence ID" value="KAF3449233.1"/>
    <property type="molecule type" value="Genomic_DNA"/>
</dbReference>
<evidence type="ECO:0000313" key="2">
    <source>
        <dbReference type="EMBL" id="KAF3449233.1"/>
    </source>
</evidence>
<gene>
    <name evidence="2" type="ORF">FNV43_RR09961</name>
</gene>
<keyword evidence="3" id="KW-1185">Reference proteome</keyword>
<dbReference type="InterPro" id="IPR023213">
    <property type="entry name" value="CAT-like_dom_sf"/>
</dbReference>
<dbReference type="OrthoDB" id="1862401at2759"/>
<organism evidence="2 3">
    <name type="scientific">Rhamnella rubrinervis</name>
    <dbReference type="NCBI Taxonomy" id="2594499"/>
    <lineage>
        <taxon>Eukaryota</taxon>
        <taxon>Viridiplantae</taxon>
        <taxon>Streptophyta</taxon>
        <taxon>Embryophyta</taxon>
        <taxon>Tracheophyta</taxon>
        <taxon>Spermatophyta</taxon>
        <taxon>Magnoliopsida</taxon>
        <taxon>eudicotyledons</taxon>
        <taxon>Gunneridae</taxon>
        <taxon>Pentapetalae</taxon>
        <taxon>rosids</taxon>
        <taxon>fabids</taxon>
        <taxon>Rosales</taxon>
        <taxon>Rhamnaceae</taxon>
        <taxon>rhamnoid group</taxon>
        <taxon>Rhamneae</taxon>
        <taxon>Rhamnella</taxon>
    </lineage>
</organism>